<dbReference type="AlphaFoldDB" id="D8JQW7"/>
<keyword evidence="4" id="KW-0732">Signal</keyword>
<proteinExistence type="inferred from homology"/>
<name>D8JQW7_HYPDA</name>
<dbReference type="Pfam" id="PF01297">
    <property type="entry name" value="ZnuA"/>
    <property type="match status" value="1"/>
</dbReference>
<keyword evidence="7" id="KW-0812">Transmembrane</keyword>
<dbReference type="InterPro" id="IPR006127">
    <property type="entry name" value="ZnuA-like"/>
</dbReference>
<evidence type="ECO:0000313" key="8">
    <source>
        <dbReference type="EMBL" id="ADJ22119.1"/>
    </source>
</evidence>
<dbReference type="PANTHER" id="PTHR42953:SF3">
    <property type="entry name" value="HIGH-AFFINITY ZINC UPTAKE SYSTEM PROTEIN ZNUA"/>
    <property type="match status" value="1"/>
</dbReference>
<accession>D8JQW7</accession>
<keyword evidence="9" id="KW-1185">Reference proteome</keyword>
<comment type="similarity">
    <text evidence="1">Belongs to the bacterial solute-binding protein 9 family.</text>
</comment>
<evidence type="ECO:0000256" key="3">
    <source>
        <dbReference type="ARBA" id="ARBA00022448"/>
    </source>
</evidence>
<evidence type="ECO:0000256" key="4">
    <source>
        <dbReference type="ARBA" id="ARBA00022729"/>
    </source>
</evidence>
<evidence type="ECO:0000256" key="5">
    <source>
        <dbReference type="ARBA" id="ARBA00022906"/>
    </source>
</evidence>
<protein>
    <recommendedName>
        <fullName evidence="2">High-affinity zinc uptake system protein ZnuA</fullName>
    </recommendedName>
</protein>
<evidence type="ECO:0000256" key="2">
    <source>
        <dbReference type="ARBA" id="ARBA00015915"/>
    </source>
</evidence>
<dbReference type="EMBL" id="CP002083">
    <property type="protein sequence ID" value="ADJ22119.1"/>
    <property type="molecule type" value="Genomic_DNA"/>
</dbReference>
<dbReference type="GO" id="GO:0046872">
    <property type="term" value="F:metal ion binding"/>
    <property type="evidence" value="ECO:0007669"/>
    <property type="project" value="InterPro"/>
</dbReference>
<evidence type="ECO:0000256" key="6">
    <source>
        <dbReference type="SAM" id="Coils"/>
    </source>
</evidence>
<keyword evidence="7" id="KW-1133">Transmembrane helix</keyword>
<dbReference type="HOGENOM" id="CLU_016838_1_2_5"/>
<feature type="transmembrane region" description="Helical" evidence="7">
    <location>
        <begin position="6"/>
        <end position="24"/>
    </location>
</feature>
<dbReference type="GO" id="GO:0006829">
    <property type="term" value="P:zinc ion transport"/>
    <property type="evidence" value="ECO:0007669"/>
    <property type="project" value="UniProtKB-KW"/>
</dbReference>
<keyword evidence="5" id="KW-0862">Zinc</keyword>
<evidence type="ECO:0000256" key="7">
    <source>
        <dbReference type="SAM" id="Phobius"/>
    </source>
</evidence>
<dbReference type="eggNOG" id="COG4531">
    <property type="taxonomic scope" value="Bacteria"/>
</dbReference>
<keyword evidence="6" id="KW-0175">Coiled coil</keyword>
<keyword evidence="5" id="KW-0864">Zinc transport</keyword>
<sequence>MVLTRFELVSVSFVLLYYTMFIAFDRVSMAKFSPARVGAGIMLLAAIFSGAGAAAETPKVVVTIKPIHALVSEVMAGVGVPVLLVDGAASPHTFTLRPSTARAINDADIFIRTSDALEPFTHKIVQTLPPSVNVVTLADAPGIALLDQRRGGTFEPHVHVHAIDEEHADIKAHDGHDDEEGGKDGHIWLDPRNAKAIVASVTQALSARYPEHASTLTANAAALDRRLDALNQDIATELSRVRDKPFIVFHDATQYFEHRYGLNAVGSITVSPDIPPSARRLTEVRRKIVSLGAVCVFSEPDFQPKLISAVTEATKARSGTLDAEGLTLTPGPDLYFDLMHGLARNIARCLDAES</sequence>
<dbReference type="InterPro" id="IPR050492">
    <property type="entry name" value="Bact_metal-bind_prot9"/>
</dbReference>
<keyword evidence="7" id="KW-0472">Membrane</keyword>
<dbReference type="STRING" id="582899.Hden_0294"/>
<gene>
    <name evidence="8" type="ordered locus">Hden_0294</name>
</gene>
<organism evidence="8 9">
    <name type="scientific">Hyphomicrobium denitrificans (strain ATCC 51888 / DSM 1869 / NCIMB 11706 / TK 0415)</name>
    <dbReference type="NCBI Taxonomy" id="582899"/>
    <lineage>
        <taxon>Bacteria</taxon>
        <taxon>Pseudomonadati</taxon>
        <taxon>Pseudomonadota</taxon>
        <taxon>Alphaproteobacteria</taxon>
        <taxon>Hyphomicrobiales</taxon>
        <taxon>Hyphomicrobiaceae</taxon>
        <taxon>Hyphomicrobium</taxon>
    </lineage>
</organism>
<dbReference type="PANTHER" id="PTHR42953">
    <property type="entry name" value="HIGH-AFFINITY ZINC UPTAKE SYSTEM PROTEIN ZNUA-RELATED"/>
    <property type="match status" value="1"/>
</dbReference>
<keyword evidence="5" id="KW-0406">Ion transport</keyword>
<dbReference type="SUPFAM" id="SSF53807">
    <property type="entry name" value="Helical backbone' metal receptor"/>
    <property type="match status" value="1"/>
</dbReference>
<dbReference type="KEGG" id="hdn:Hden_0294"/>
<evidence type="ECO:0000256" key="1">
    <source>
        <dbReference type="ARBA" id="ARBA00011028"/>
    </source>
</evidence>
<evidence type="ECO:0000313" key="9">
    <source>
        <dbReference type="Proteomes" id="UP000002033"/>
    </source>
</evidence>
<dbReference type="Gene3D" id="3.40.50.1980">
    <property type="entry name" value="Nitrogenase molybdenum iron protein domain"/>
    <property type="match status" value="2"/>
</dbReference>
<dbReference type="Proteomes" id="UP000002033">
    <property type="component" value="Chromosome"/>
</dbReference>
<feature type="coiled-coil region" evidence="6">
    <location>
        <begin position="213"/>
        <end position="240"/>
    </location>
</feature>
<reference evidence="9" key="1">
    <citation type="journal article" date="2011" name="J. Bacteriol.">
        <title>Genome sequences of eight morphologically diverse alphaproteobacteria.</title>
        <authorList>
            <consortium name="US DOE Joint Genome Institute"/>
            <person name="Brown P.J."/>
            <person name="Kysela D.T."/>
            <person name="Buechlein A."/>
            <person name="Hemmerich C."/>
            <person name="Brun Y.V."/>
        </authorList>
    </citation>
    <scope>NUCLEOTIDE SEQUENCE [LARGE SCALE GENOMIC DNA]</scope>
    <source>
        <strain evidence="9">ATCC 51888 / DSM 1869 / NCIB 11706 / TK 0415</strain>
    </source>
</reference>
<keyword evidence="3" id="KW-0813">Transport</keyword>